<dbReference type="Gene3D" id="3.10.105.10">
    <property type="entry name" value="Dipeptide-binding Protein, Domain 3"/>
    <property type="match status" value="1"/>
</dbReference>
<dbReference type="InterPro" id="IPR000914">
    <property type="entry name" value="SBP_5_dom"/>
</dbReference>
<name>A0A378MWB1_MANHA</name>
<keyword evidence="4" id="KW-0732">Signal</keyword>
<organism evidence="6 7">
    <name type="scientific">Mannheimia haemolytica</name>
    <name type="common">Pasteurella haemolytica</name>
    <dbReference type="NCBI Taxonomy" id="75985"/>
    <lineage>
        <taxon>Bacteria</taxon>
        <taxon>Pseudomonadati</taxon>
        <taxon>Pseudomonadota</taxon>
        <taxon>Gammaproteobacteria</taxon>
        <taxon>Pasteurellales</taxon>
        <taxon>Pasteurellaceae</taxon>
        <taxon>Mannheimia</taxon>
    </lineage>
</organism>
<dbReference type="SUPFAM" id="SSF53850">
    <property type="entry name" value="Periplasmic binding protein-like II"/>
    <property type="match status" value="1"/>
</dbReference>
<dbReference type="PANTHER" id="PTHR30290:SF10">
    <property type="entry name" value="PERIPLASMIC OLIGOPEPTIDE-BINDING PROTEIN-RELATED"/>
    <property type="match status" value="1"/>
</dbReference>
<sequence length="167" mass="19398">MGAKRQSGWKRAYTLADHVINEKIVFERNKNYWNDKETVINKATFLAIANAATDVSRYRAGDLDMTNYALPPEQFATLKKEIPNEVFTARTLSTYYYEINHKRAPFDNVKVREALNLALDRTIITDKVLGQGQTPTYVFTRLIFTRVKKSSNLLIPKIQWQIEKPKR</sequence>
<proteinExistence type="inferred from homology"/>
<evidence type="ECO:0000256" key="3">
    <source>
        <dbReference type="ARBA" id="ARBA00022448"/>
    </source>
</evidence>
<comment type="similarity">
    <text evidence="2">Belongs to the bacterial solute-binding protein 5 family.</text>
</comment>
<reference evidence="6 7" key="1">
    <citation type="submission" date="2018-06" db="EMBL/GenBank/DDBJ databases">
        <authorList>
            <consortium name="Pathogen Informatics"/>
            <person name="Doyle S."/>
        </authorList>
    </citation>
    <scope>NUCLEOTIDE SEQUENCE [LARGE SCALE GENOMIC DNA]</scope>
    <source>
        <strain evidence="6 7">NCTC10638</strain>
    </source>
</reference>
<feature type="domain" description="Solute-binding protein family 5" evidence="5">
    <location>
        <begin position="12"/>
        <end position="141"/>
    </location>
</feature>
<protein>
    <submittedName>
        <fullName evidence="6">Periplasmic oligopeptide-binding protein</fullName>
    </submittedName>
</protein>
<evidence type="ECO:0000313" key="6">
    <source>
        <dbReference type="EMBL" id="STY60394.1"/>
    </source>
</evidence>
<dbReference type="Pfam" id="PF00496">
    <property type="entry name" value="SBP_bac_5"/>
    <property type="match status" value="1"/>
</dbReference>
<evidence type="ECO:0000256" key="2">
    <source>
        <dbReference type="ARBA" id="ARBA00005695"/>
    </source>
</evidence>
<dbReference type="PANTHER" id="PTHR30290">
    <property type="entry name" value="PERIPLASMIC BINDING COMPONENT OF ABC TRANSPORTER"/>
    <property type="match status" value="1"/>
</dbReference>
<dbReference type="InterPro" id="IPR039424">
    <property type="entry name" value="SBP_5"/>
</dbReference>
<dbReference type="EMBL" id="UGPN01000002">
    <property type="protein sequence ID" value="STY60394.1"/>
    <property type="molecule type" value="Genomic_DNA"/>
</dbReference>
<keyword evidence="3" id="KW-0813">Transport</keyword>
<dbReference type="GO" id="GO:0015833">
    <property type="term" value="P:peptide transport"/>
    <property type="evidence" value="ECO:0007669"/>
    <property type="project" value="TreeGrafter"/>
</dbReference>
<evidence type="ECO:0000259" key="5">
    <source>
        <dbReference type="Pfam" id="PF00496"/>
    </source>
</evidence>
<dbReference type="AlphaFoldDB" id="A0A378MWB1"/>
<dbReference type="GO" id="GO:0030288">
    <property type="term" value="C:outer membrane-bounded periplasmic space"/>
    <property type="evidence" value="ECO:0007669"/>
    <property type="project" value="TreeGrafter"/>
</dbReference>
<evidence type="ECO:0000313" key="7">
    <source>
        <dbReference type="Proteomes" id="UP000254802"/>
    </source>
</evidence>
<dbReference type="Gene3D" id="3.40.190.10">
    <property type="entry name" value="Periplasmic binding protein-like II"/>
    <property type="match status" value="1"/>
</dbReference>
<dbReference type="GO" id="GO:1904680">
    <property type="term" value="F:peptide transmembrane transporter activity"/>
    <property type="evidence" value="ECO:0007669"/>
    <property type="project" value="TreeGrafter"/>
</dbReference>
<accession>A0A378MWB1</accession>
<comment type="subcellular location">
    <subcellularLocation>
        <location evidence="1">Cell envelope</location>
    </subcellularLocation>
</comment>
<evidence type="ECO:0000256" key="4">
    <source>
        <dbReference type="ARBA" id="ARBA00022729"/>
    </source>
</evidence>
<evidence type="ECO:0000256" key="1">
    <source>
        <dbReference type="ARBA" id="ARBA00004196"/>
    </source>
</evidence>
<gene>
    <name evidence="6" type="primary">oppA_2</name>
    <name evidence="6" type="ORF">NCTC10638_01592</name>
</gene>
<dbReference type="Proteomes" id="UP000254802">
    <property type="component" value="Unassembled WGS sequence"/>
</dbReference>